<evidence type="ECO:0000256" key="1">
    <source>
        <dbReference type="ARBA" id="ARBA00022630"/>
    </source>
</evidence>
<dbReference type="InterPro" id="IPR039261">
    <property type="entry name" value="FNR_nucleotide-bd"/>
</dbReference>
<keyword evidence="3" id="KW-0813">Transport</keyword>
<gene>
    <name evidence="7" type="ORF">CAL19_11230</name>
</gene>
<dbReference type="PRINTS" id="PR00369">
    <property type="entry name" value="FLAVODOXIN"/>
</dbReference>
<feature type="domain" description="FAD-binding FR-type" evidence="6">
    <location>
        <begin position="204"/>
        <end position="319"/>
    </location>
</feature>
<dbReference type="GO" id="GO:0003958">
    <property type="term" value="F:NADPH-hemoprotein reductase activity"/>
    <property type="evidence" value="ECO:0007669"/>
    <property type="project" value="UniProtKB-EC"/>
</dbReference>
<keyword evidence="2" id="KW-0288">FMN</keyword>
<evidence type="ECO:0000259" key="5">
    <source>
        <dbReference type="PROSITE" id="PS50902"/>
    </source>
</evidence>
<dbReference type="PROSITE" id="PS51384">
    <property type="entry name" value="FAD_FR"/>
    <property type="match status" value="1"/>
</dbReference>
<evidence type="ECO:0000313" key="7">
    <source>
        <dbReference type="EMBL" id="OZI17686.1"/>
    </source>
</evidence>
<dbReference type="PANTHER" id="PTHR19384:SF17">
    <property type="entry name" value="NADPH--CYTOCHROME P450 REDUCTASE"/>
    <property type="match status" value="1"/>
</dbReference>
<dbReference type="AlphaFoldDB" id="A0A261QY71"/>
<dbReference type="Pfam" id="PF00258">
    <property type="entry name" value="Flavodoxin_1"/>
    <property type="match status" value="1"/>
</dbReference>
<dbReference type="Gene3D" id="3.40.50.80">
    <property type="entry name" value="Nucleotide-binding domain of ferredoxin-NADP reductase (FNR) module"/>
    <property type="match status" value="1"/>
</dbReference>
<dbReference type="PRINTS" id="PR00371">
    <property type="entry name" value="FPNCR"/>
</dbReference>
<dbReference type="GO" id="GO:0005829">
    <property type="term" value="C:cytosol"/>
    <property type="evidence" value="ECO:0007669"/>
    <property type="project" value="TreeGrafter"/>
</dbReference>
<evidence type="ECO:0000256" key="3">
    <source>
        <dbReference type="ARBA" id="ARBA00022982"/>
    </source>
</evidence>
<evidence type="ECO:0000256" key="2">
    <source>
        <dbReference type="ARBA" id="ARBA00022643"/>
    </source>
</evidence>
<dbReference type="Gene3D" id="2.40.30.10">
    <property type="entry name" value="Translation factors"/>
    <property type="match status" value="1"/>
</dbReference>
<keyword evidence="8" id="KW-1185">Reference proteome</keyword>
<reference evidence="8" key="1">
    <citation type="submission" date="2017-05" db="EMBL/GenBank/DDBJ databases">
        <title>Complete and WGS of Bordetella genogroups.</title>
        <authorList>
            <person name="Spilker T."/>
            <person name="Lipuma J."/>
        </authorList>
    </citation>
    <scope>NUCLEOTIDE SEQUENCE [LARGE SCALE GENOMIC DNA]</scope>
    <source>
        <strain evidence="8">AU18089</strain>
    </source>
</reference>
<feature type="domain" description="Flavodoxin-like" evidence="5">
    <location>
        <begin position="49"/>
        <end position="190"/>
    </location>
</feature>
<dbReference type="InterPro" id="IPR017927">
    <property type="entry name" value="FAD-bd_FR_type"/>
</dbReference>
<dbReference type="PROSITE" id="PS50902">
    <property type="entry name" value="FLAVODOXIN_LIKE"/>
    <property type="match status" value="1"/>
</dbReference>
<dbReference type="EMBL" id="NEVK01000006">
    <property type="protein sequence ID" value="OZI17686.1"/>
    <property type="molecule type" value="Genomic_DNA"/>
</dbReference>
<dbReference type="CDD" id="cd06200">
    <property type="entry name" value="SiR_like1"/>
    <property type="match status" value="1"/>
</dbReference>
<dbReference type="InterPro" id="IPR008254">
    <property type="entry name" value="Flavodoxin/NO_synth"/>
</dbReference>
<dbReference type="InterPro" id="IPR029039">
    <property type="entry name" value="Flavoprotein-like_sf"/>
</dbReference>
<name>A0A261QY71_9BORD</name>
<dbReference type="SUPFAM" id="SSF63380">
    <property type="entry name" value="Riboflavin synthase domain-like"/>
    <property type="match status" value="1"/>
</dbReference>
<protein>
    <recommendedName>
        <fullName evidence="4">NADPH--hemoprotein reductase</fullName>
        <ecNumber evidence="4">1.6.2.4</ecNumber>
    </recommendedName>
</protein>
<dbReference type="PANTHER" id="PTHR19384">
    <property type="entry name" value="NITRIC OXIDE SYNTHASE-RELATED"/>
    <property type="match status" value="1"/>
</dbReference>
<sequence>MTPRLLGACCAIGLWLLLCLWAWRQSRRRAARLAQAGRDLRAPADETAVLVAHASQTGQAEALAAQTAETLRRGGLPARVAALGQLDPASMSRYRRLLVVASTYGEGDPPDNAALFVEKVMAAQQAGTLALAHLRYAVLALGDSSYRHFCGFGRQVDAWLREHGARPLFDRVEADKADPAALRHWQRHLGQLTGCAGLPDWEAPAYQPWRLARRSLLNPGSQGGPCFHLELEPLGEPSAWTAGDIAEIAPRDGRGGALLPYRAYSVASVPADGALHLLVRQVRDAQGRLGPGSGWLTELAQPGDTIDLRLRSNANFHPPADGRPLLLIGNGTGLAGLRALLKARIAAGHDRNWLVFGERQAEHDWFYRAEIQRWLAQGRLQRLDAVFSRDAPTRRYVQHALADAAADVAAWVRAGADIYVCGSLQGMAQGVDEALAAILGEEGLAGLRRANRYRRDVY</sequence>
<dbReference type="InterPro" id="IPR017938">
    <property type="entry name" value="Riboflavin_synthase-like_b-brl"/>
</dbReference>
<dbReference type="InterPro" id="IPR001094">
    <property type="entry name" value="Flavdoxin-like"/>
</dbReference>
<evidence type="ECO:0000313" key="8">
    <source>
        <dbReference type="Proteomes" id="UP000216947"/>
    </source>
</evidence>
<dbReference type="Proteomes" id="UP000216947">
    <property type="component" value="Unassembled WGS sequence"/>
</dbReference>
<dbReference type="EC" id="1.6.2.4" evidence="4"/>
<evidence type="ECO:0000256" key="4">
    <source>
        <dbReference type="ARBA" id="ARBA00023797"/>
    </source>
</evidence>
<accession>A0A261QY71</accession>
<dbReference type="SUPFAM" id="SSF52343">
    <property type="entry name" value="Ferredoxin reductase-like, C-terminal NADP-linked domain"/>
    <property type="match status" value="1"/>
</dbReference>
<keyword evidence="1" id="KW-0285">Flavoprotein</keyword>
<dbReference type="Gene3D" id="3.40.50.360">
    <property type="match status" value="1"/>
</dbReference>
<dbReference type="InterPro" id="IPR001709">
    <property type="entry name" value="Flavoprot_Pyr_Nucl_cyt_Rdtase"/>
</dbReference>
<dbReference type="GO" id="GO:0050660">
    <property type="term" value="F:flavin adenine dinucleotide binding"/>
    <property type="evidence" value="ECO:0007669"/>
    <property type="project" value="TreeGrafter"/>
</dbReference>
<dbReference type="SUPFAM" id="SSF52218">
    <property type="entry name" value="Flavoproteins"/>
    <property type="match status" value="1"/>
</dbReference>
<dbReference type="Pfam" id="PF00175">
    <property type="entry name" value="NAD_binding_1"/>
    <property type="match status" value="1"/>
</dbReference>
<dbReference type="RefSeq" id="WP_094796811.1">
    <property type="nucleotide sequence ID" value="NZ_NEVK01000006.1"/>
</dbReference>
<evidence type="ECO:0000259" key="6">
    <source>
        <dbReference type="PROSITE" id="PS51384"/>
    </source>
</evidence>
<organism evidence="7 8">
    <name type="scientific">Bordetella genomosp. 7</name>
    <dbReference type="NCBI Taxonomy" id="1416805"/>
    <lineage>
        <taxon>Bacteria</taxon>
        <taxon>Pseudomonadati</taxon>
        <taxon>Pseudomonadota</taxon>
        <taxon>Betaproteobacteria</taxon>
        <taxon>Burkholderiales</taxon>
        <taxon>Alcaligenaceae</taxon>
        <taxon>Bordetella</taxon>
    </lineage>
</organism>
<comment type="caution">
    <text evidence="7">The sequence shown here is derived from an EMBL/GenBank/DDBJ whole genome shotgun (WGS) entry which is preliminary data.</text>
</comment>
<dbReference type="InterPro" id="IPR001433">
    <property type="entry name" value="OxRdtase_FAD/NAD-bd"/>
</dbReference>
<dbReference type="GO" id="GO:0010181">
    <property type="term" value="F:FMN binding"/>
    <property type="evidence" value="ECO:0007669"/>
    <property type="project" value="InterPro"/>
</dbReference>
<keyword evidence="3" id="KW-0249">Electron transport</keyword>
<proteinExistence type="predicted"/>